<dbReference type="GO" id="GO:0005634">
    <property type="term" value="C:nucleus"/>
    <property type="evidence" value="ECO:0007669"/>
    <property type="project" value="UniProtKB-SubCell"/>
</dbReference>
<feature type="domain" description="Myb-like" evidence="8">
    <location>
        <begin position="64"/>
        <end position="128"/>
    </location>
</feature>
<accession>A0ABC8SXA2</accession>
<feature type="region of interest" description="Disordered" evidence="7">
    <location>
        <begin position="1"/>
        <end position="49"/>
    </location>
</feature>
<keyword evidence="3" id="KW-0805">Transcription regulation</keyword>
<dbReference type="GO" id="GO:0003677">
    <property type="term" value="F:DNA binding"/>
    <property type="evidence" value="ECO:0007669"/>
    <property type="project" value="UniProtKB-KW"/>
</dbReference>
<protein>
    <recommendedName>
        <fullName evidence="8">Myb-like domain-containing protein</fullName>
    </recommendedName>
</protein>
<evidence type="ECO:0000256" key="6">
    <source>
        <dbReference type="ARBA" id="ARBA00023242"/>
    </source>
</evidence>
<feature type="compositionally biased region" description="Polar residues" evidence="7">
    <location>
        <begin position="162"/>
        <end position="173"/>
    </location>
</feature>
<evidence type="ECO:0000256" key="7">
    <source>
        <dbReference type="SAM" id="MobiDB-lite"/>
    </source>
</evidence>
<evidence type="ECO:0000313" key="10">
    <source>
        <dbReference type="Proteomes" id="UP001642360"/>
    </source>
</evidence>
<evidence type="ECO:0000256" key="4">
    <source>
        <dbReference type="ARBA" id="ARBA00023125"/>
    </source>
</evidence>
<organism evidence="9 10">
    <name type="scientific">Ilex paraguariensis</name>
    <name type="common">yerba mate</name>
    <dbReference type="NCBI Taxonomy" id="185542"/>
    <lineage>
        <taxon>Eukaryota</taxon>
        <taxon>Viridiplantae</taxon>
        <taxon>Streptophyta</taxon>
        <taxon>Embryophyta</taxon>
        <taxon>Tracheophyta</taxon>
        <taxon>Spermatophyta</taxon>
        <taxon>Magnoliopsida</taxon>
        <taxon>eudicotyledons</taxon>
        <taxon>Gunneridae</taxon>
        <taxon>Pentapetalae</taxon>
        <taxon>asterids</taxon>
        <taxon>campanulids</taxon>
        <taxon>Aquifoliales</taxon>
        <taxon>Aquifoliaceae</taxon>
        <taxon>Ilex</taxon>
    </lineage>
</organism>
<evidence type="ECO:0000256" key="2">
    <source>
        <dbReference type="ARBA" id="ARBA00022553"/>
    </source>
</evidence>
<dbReference type="InterPro" id="IPR009057">
    <property type="entry name" value="Homeodomain-like_sf"/>
</dbReference>
<dbReference type="SMART" id="SM00717">
    <property type="entry name" value="SANT"/>
    <property type="match status" value="1"/>
</dbReference>
<dbReference type="EMBL" id="CAUOFW020003725">
    <property type="protein sequence ID" value="CAK9161720.1"/>
    <property type="molecule type" value="Genomic_DNA"/>
</dbReference>
<evidence type="ECO:0000256" key="3">
    <source>
        <dbReference type="ARBA" id="ARBA00023015"/>
    </source>
</evidence>
<dbReference type="PANTHER" id="PTHR21654:SF84">
    <property type="entry name" value="SI:DKEY-66I24.7"/>
    <property type="match status" value="1"/>
</dbReference>
<dbReference type="AlphaFoldDB" id="A0ABC8SXA2"/>
<comment type="caution">
    <text evidence="9">The sequence shown here is derived from an EMBL/GenBank/DDBJ whole genome shotgun (WGS) entry which is preliminary data.</text>
</comment>
<dbReference type="GO" id="GO:0006355">
    <property type="term" value="P:regulation of DNA-templated transcription"/>
    <property type="evidence" value="ECO:0007669"/>
    <property type="project" value="UniProtKB-ARBA"/>
</dbReference>
<proteinExistence type="predicted"/>
<dbReference type="InterPro" id="IPR001005">
    <property type="entry name" value="SANT/Myb"/>
</dbReference>
<keyword evidence="4" id="KW-0238">DNA-binding</keyword>
<keyword evidence="2" id="KW-0597">Phosphoprotein</keyword>
<gene>
    <name evidence="9" type="ORF">ILEXP_LOCUS30542</name>
</gene>
<feature type="region of interest" description="Disordered" evidence="7">
    <location>
        <begin position="159"/>
        <end position="185"/>
    </location>
</feature>
<dbReference type="SUPFAM" id="SSF46689">
    <property type="entry name" value="Homeodomain-like"/>
    <property type="match status" value="1"/>
</dbReference>
<evidence type="ECO:0000259" key="8">
    <source>
        <dbReference type="PROSITE" id="PS50090"/>
    </source>
</evidence>
<dbReference type="CDD" id="cd12203">
    <property type="entry name" value="GT1"/>
    <property type="match status" value="1"/>
</dbReference>
<name>A0ABC8SXA2_9AQUA</name>
<dbReference type="PANTHER" id="PTHR21654">
    <property type="entry name" value="FI21293P1"/>
    <property type="match status" value="1"/>
</dbReference>
<dbReference type="Proteomes" id="UP001642360">
    <property type="component" value="Unassembled WGS sequence"/>
</dbReference>
<dbReference type="Gene3D" id="1.10.10.60">
    <property type="entry name" value="Homeodomain-like"/>
    <property type="match status" value="1"/>
</dbReference>
<keyword evidence="6" id="KW-0539">Nucleus</keyword>
<keyword evidence="10" id="KW-1185">Reference proteome</keyword>
<evidence type="ECO:0000313" key="9">
    <source>
        <dbReference type="EMBL" id="CAK9161720.1"/>
    </source>
</evidence>
<dbReference type="Pfam" id="PF13837">
    <property type="entry name" value="Myb_DNA-bind_4"/>
    <property type="match status" value="1"/>
</dbReference>
<dbReference type="InterPro" id="IPR044822">
    <property type="entry name" value="Myb_DNA-bind_4"/>
</dbReference>
<evidence type="ECO:0000256" key="5">
    <source>
        <dbReference type="ARBA" id="ARBA00023163"/>
    </source>
</evidence>
<sequence>MYLSEKPRPIDFYKGGGAGGGGERDMVVEVTSNGDLQPHHHHQNHQHPQMILGESSGEDHEVKAPKKRAETWIQEETRSLISFRREVDGLFNTSKSNKHLWEQISAKMRDKGFDRSPTMCTDKWRNLLKEFKKVKQQDRGSGSAKMLYYKELEELLRDRTRNSPYKSPTSSKVDSYIQFSDKGSH</sequence>
<feature type="compositionally biased region" description="Basic and acidic residues" evidence="7">
    <location>
        <begin position="1"/>
        <end position="11"/>
    </location>
</feature>
<dbReference type="PROSITE" id="PS50090">
    <property type="entry name" value="MYB_LIKE"/>
    <property type="match status" value="1"/>
</dbReference>
<dbReference type="FunFam" id="1.10.10.60:FF:000162">
    <property type="entry name" value="trihelix transcription factor GT-1"/>
    <property type="match status" value="1"/>
</dbReference>
<evidence type="ECO:0000256" key="1">
    <source>
        <dbReference type="ARBA" id="ARBA00004123"/>
    </source>
</evidence>
<reference evidence="9 10" key="1">
    <citation type="submission" date="2024-02" db="EMBL/GenBank/DDBJ databases">
        <authorList>
            <person name="Vignale AGUSTIN F."/>
            <person name="Sosa J E."/>
            <person name="Modenutti C."/>
        </authorList>
    </citation>
    <scope>NUCLEOTIDE SEQUENCE [LARGE SCALE GENOMIC DNA]</scope>
</reference>
<comment type="subcellular location">
    <subcellularLocation>
        <location evidence="1">Nucleus</location>
    </subcellularLocation>
</comment>
<keyword evidence="5" id="KW-0804">Transcription</keyword>